<dbReference type="Proteomes" id="UP000554520">
    <property type="component" value="Unassembled WGS sequence"/>
</dbReference>
<evidence type="ECO:0008006" key="4">
    <source>
        <dbReference type="Google" id="ProtNLM"/>
    </source>
</evidence>
<name>A0A839U9I6_9HYPH</name>
<keyword evidence="1" id="KW-1133">Transmembrane helix</keyword>
<comment type="caution">
    <text evidence="2">The sequence shown here is derived from an EMBL/GenBank/DDBJ whole genome shotgun (WGS) entry which is preliminary data.</text>
</comment>
<evidence type="ECO:0000313" key="3">
    <source>
        <dbReference type="Proteomes" id="UP000554520"/>
    </source>
</evidence>
<dbReference type="InterPro" id="IPR002816">
    <property type="entry name" value="TraB/PrgY/GumN_fam"/>
</dbReference>
<organism evidence="2 3">
    <name type="scientific">Phyllobacterium trifolii</name>
    <dbReference type="NCBI Taxonomy" id="300193"/>
    <lineage>
        <taxon>Bacteria</taxon>
        <taxon>Pseudomonadati</taxon>
        <taxon>Pseudomonadota</taxon>
        <taxon>Alphaproteobacteria</taxon>
        <taxon>Hyphomicrobiales</taxon>
        <taxon>Phyllobacteriaceae</taxon>
        <taxon>Phyllobacterium</taxon>
    </lineage>
</organism>
<dbReference type="RefSeq" id="WP_112525048.1">
    <property type="nucleotide sequence ID" value="NZ_JACHXN010000005.1"/>
</dbReference>
<dbReference type="InterPro" id="IPR047111">
    <property type="entry name" value="YbaP-like"/>
</dbReference>
<dbReference type="PANTHER" id="PTHR40590:SF1">
    <property type="entry name" value="CYTOPLASMIC PROTEIN"/>
    <property type="match status" value="1"/>
</dbReference>
<dbReference type="Pfam" id="PF01963">
    <property type="entry name" value="TraB_PrgY_gumN"/>
    <property type="match status" value="1"/>
</dbReference>
<dbReference type="AlphaFoldDB" id="A0A839U9I6"/>
<protein>
    <recommendedName>
        <fullName evidence="4">Polysaccharide biosynthesis protein GumN</fullName>
    </recommendedName>
</protein>
<feature type="transmembrane region" description="Helical" evidence="1">
    <location>
        <begin position="20"/>
        <end position="39"/>
    </location>
</feature>
<keyword evidence="1" id="KW-0472">Membrane</keyword>
<proteinExistence type="predicted"/>
<evidence type="ECO:0000313" key="2">
    <source>
        <dbReference type="EMBL" id="MBB3145640.1"/>
    </source>
</evidence>
<dbReference type="PANTHER" id="PTHR40590">
    <property type="entry name" value="CYTOPLASMIC PROTEIN-RELATED"/>
    <property type="match status" value="1"/>
</dbReference>
<keyword evidence="3" id="KW-1185">Reference proteome</keyword>
<evidence type="ECO:0000256" key="1">
    <source>
        <dbReference type="SAM" id="Phobius"/>
    </source>
</evidence>
<dbReference type="CDD" id="cd14789">
    <property type="entry name" value="Tiki"/>
    <property type="match status" value="1"/>
</dbReference>
<dbReference type="EMBL" id="JACHXN010000005">
    <property type="protein sequence ID" value="MBB3145640.1"/>
    <property type="molecule type" value="Genomic_DNA"/>
</dbReference>
<gene>
    <name evidence="2" type="ORF">FHS21_002052</name>
</gene>
<keyword evidence="1" id="KW-0812">Transmembrane</keyword>
<accession>A0A839U9I6</accession>
<sequence>MNDTDNLTSLDHVADRLLRLCLILSWLLLASLFVVSFSVTRARAEEVSCGGHDLIAEMARTDPAKLDALRKEAADTVNGKGLLWKIEKPGTRPSYLYGTMHLTDPRVLKLSDAAETAYRGADTVVIETDEVLDPNAPMKVMAETPELMMFMDGNTLDKVIPHNKLETVKTALSERGISLAAVNRMQPWMLTSMLAMPACEFARKKEGAAFLDIKLAEDAKAQGKQIAGLETIKDQLGAMASLPTQFHIDGLIETLTLGSKLPDVFETMTVLYTQGDIGMIFPLMRSVSPDGTESGQNYAEFEEKMVNARNRTMAERALPIIDKGNAFIAVGALHLPGEQGLVSLLKSRGYTITAEQ</sequence>
<reference evidence="2 3" key="1">
    <citation type="submission" date="2020-08" db="EMBL/GenBank/DDBJ databases">
        <title>Genomic Encyclopedia of Type Strains, Phase III (KMG-III): the genomes of soil and plant-associated and newly described type strains.</title>
        <authorList>
            <person name="Whitman W."/>
        </authorList>
    </citation>
    <scope>NUCLEOTIDE SEQUENCE [LARGE SCALE GENOMIC DNA]</scope>
    <source>
        <strain evidence="2 3">CECT 7015</strain>
    </source>
</reference>